<dbReference type="Proteomes" id="UP001222770">
    <property type="component" value="Unassembled WGS sequence"/>
</dbReference>
<organism evidence="1 2">
    <name type="scientific">Novosphingobium cyanobacteriorum</name>
    <dbReference type="NCBI Taxonomy" id="3024215"/>
    <lineage>
        <taxon>Bacteria</taxon>
        <taxon>Pseudomonadati</taxon>
        <taxon>Pseudomonadota</taxon>
        <taxon>Alphaproteobacteria</taxon>
        <taxon>Sphingomonadales</taxon>
        <taxon>Sphingomonadaceae</taxon>
        <taxon>Novosphingobium</taxon>
    </lineage>
</organism>
<dbReference type="InterPro" id="IPR019587">
    <property type="entry name" value="Polyketide_cyclase/dehydratase"/>
</dbReference>
<dbReference type="EMBL" id="JAROCY010000028">
    <property type="protein sequence ID" value="MDF8335454.1"/>
    <property type="molecule type" value="Genomic_DNA"/>
</dbReference>
<dbReference type="Gene3D" id="3.30.530.20">
    <property type="match status" value="1"/>
</dbReference>
<protein>
    <submittedName>
        <fullName evidence="1">SRPBCC family protein</fullName>
    </submittedName>
</protein>
<dbReference type="Pfam" id="PF10604">
    <property type="entry name" value="Polyketide_cyc2"/>
    <property type="match status" value="1"/>
</dbReference>
<gene>
    <name evidence="1" type="ORF">POM99_19790</name>
</gene>
<accession>A0ABT6CNG6</accession>
<dbReference type="SUPFAM" id="SSF55961">
    <property type="entry name" value="Bet v1-like"/>
    <property type="match status" value="1"/>
</dbReference>
<dbReference type="InterPro" id="IPR023393">
    <property type="entry name" value="START-like_dom_sf"/>
</dbReference>
<name>A0ABT6CNG6_9SPHN</name>
<proteinExistence type="predicted"/>
<comment type="caution">
    <text evidence="1">The sequence shown here is derived from an EMBL/GenBank/DDBJ whole genome shotgun (WGS) entry which is preliminary data.</text>
</comment>
<sequence length="154" mass="17532">MIACRSSLVLGMPAIRVWRVIADVERYREWHPVFALHSDTQNPGKLLCTARRWGRGEAMVTADARLTRSDSNRELSLRIGIPGVLEFEESFQVTWTQHETLIAHGMRCIGLFSFLGLLGLKGMFARMLARTDAALKAHVQRATTTARYVRRHNR</sequence>
<evidence type="ECO:0000313" key="2">
    <source>
        <dbReference type="Proteomes" id="UP001222770"/>
    </source>
</evidence>
<keyword evidence="2" id="KW-1185">Reference proteome</keyword>
<dbReference type="RefSeq" id="WP_277280417.1">
    <property type="nucleotide sequence ID" value="NZ_JAROCY010000028.1"/>
</dbReference>
<evidence type="ECO:0000313" key="1">
    <source>
        <dbReference type="EMBL" id="MDF8335454.1"/>
    </source>
</evidence>
<reference evidence="1 2" key="1">
    <citation type="submission" date="2023-03" db="EMBL/GenBank/DDBJ databases">
        <title>Novosphingobium cyanobacteriorum sp. nov., isolated from a eutrophic reservoir during the Microcystis bloom period.</title>
        <authorList>
            <person name="Kang M."/>
            <person name="Le V."/>
            <person name="Ko S.-R."/>
            <person name="Lee S.-A."/>
            <person name="Ahn C.-Y."/>
        </authorList>
    </citation>
    <scope>NUCLEOTIDE SEQUENCE [LARGE SCALE GENOMIC DNA]</scope>
    <source>
        <strain evidence="1 2">HBC54</strain>
    </source>
</reference>